<dbReference type="InParanoid" id="A0A0D2HKF2"/>
<dbReference type="AlphaFoldDB" id="A0A0D2HKF2"/>
<dbReference type="STRING" id="1429043.X474_25710"/>
<dbReference type="Proteomes" id="UP000032233">
    <property type="component" value="Unassembled WGS sequence"/>
</dbReference>
<sequence length="298" mass="32509">MKKFLASLVLGAAVMLMASPASAHSLWVNLFESFSHHPGHMMTSLGWGHSLPMDDFLAAPNGSISIKAYDLIGPDSKKTPLGLPVIKKPVLKDLAVGMKMQTGDLGLRKLALTPKTKPGTYQVAAQSKPTFFSMYLNKKGRTAWAPKPMNEIKNAQKVLRGMRYESFAKSLCAVKKWTDPKPVGHALELMPLRDVSNLRKGQLLKVKCTLFGKPVATMPFNMVFLTAASKGFNGKDGFTLASTLNAKGEATFRLPTAGQWLLNIYLPQDVDSNPKLKDLKGKCTTVMYASSLTINVNP</sequence>
<feature type="chain" id="PRO_5002259683" evidence="1">
    <location>
        <begin position="24"/>
        <end position="298"/>
    </location>
</feature>
<dbReference type="EMBL" id="AZAC01000067">
    <property type="protein sequence ID" value="KIX11113.1"/>
    <property type="molecule type" value="Genomic_DNA"/>
</dbReference>
<evidence type="ECO:0000256" key="1">
    <source>
        <dbReference type="SAM" id="SignalP"/>
    </source>
</evidence>
<organism evidence="2 3">
    <name type="scientific">Dethiosulfatarculus sandiegensis</name>
    <dbReference type="NCBI Taxonomy" id="1429043"/>
    <lineage>
        <taxon>Bacteria</taxon>
        <taxon>Pseudomonadati</taxon>
        <taxon>Thermodesulfobacteriota</taxon>
        <taxon>Desulfarculia</taxon>
        <taxon>Desulfarculales</taxon>
        <taxon>Desulfarculaceae</taxon>
        <taxon>Dethiosulfatarculus</taxon>
    </lineage>
</organism>
<accession>A0A0D2HKF2</accession>
<feature type="signal peptide" evidence="1">
    <location>
        <begin position="1"/>
        <end position="23"/>
    </location>
</feature>
<protein>
    <submittedName>
        <fullName evidence="2">Nickel transporter</fullName>
    </submittedName>
</protein>
<keyword evidence="1" id="KW-0732">Signal</keyword>
<evidence type="ECO:0000313" key="2">
    <source>
        <dbReference type="EMBL" id="KIX11113.1"/>
    </source>
</evidence>
<dbReference type="Pfam" id="PF10670">
    <property type="entry name" value="DUF4198"/>
    <property type="match status" value="1"/>
</dbReference>
<proteinExistence type="predicted"/>
<dbReference type="RefSeq" id="WP_044352356.1">
    <property type="nucleotide sequence ID" value="NZ_AZAC01000067.1"/>
</dbReference>
<gene>
    <name evidence="2" type="ORF">X474_25710</name>
</gene>
<reference evidence="2 3" key="1">
    <citation type="submission" date="2013-11" db="EMBL/GenBank/DDBJ databases">
        <title>Metagenomic analysis of a methanogenic consortium involved in long chain n-alkane degradation.</title>
        <authorList>
            <person name="Davidova I.A."/>
            <person name="Callaghan A.V."/>
            <person name="Wawrik B."/>
            <person name="Pruitt S."/>
            <person name="Marks C."/>
            <person name="Duncan K.E."/>
            <person name="Suflita J.M."/>
        </authorList>
    </citation>
    <scope>NUCLEOTIDE SEQUENCE [LARGE SCALE GENOMIC DNA]</scope>
    <source>
        <strain evidence="2 3">SPR</strain>
    </source>
</reference>
<comment type="caution">
    <text evidence="2">The sequence shown here is derived from an EMBL/GenBank/DDBJ whole genome shotgun (WGS) entry which is preliminary data.</text>
</comment>
<name>A0A0D2HKF2_9BACT</name>
<dbReference type="InterPro" id="IPR019613">
    <property type="entry name" value="DUF4198"/>
</dbReference>
<evidence type="ECO:0000313" key="3">
    <source>
        <dbReference type="Proteomes" id="UP000032233"/>
    </source>
</evidence>
<dbReference type="OrthoDB" id="5415101at2"/>
<keyword evidence="3" id="KW-1185">Reference proteome</keyword>